<dbReference type="GO" id="GO:0042742">
    <property type="term" value="P:defense response to bacterium"/>
    <property type="evidence" value="ECO:0007669"/>
    <property type="project" value="UniProtKB-KW"/>
</dbReference>
<comment type="subcellular location">
    <subcellularLocation>
        <location evidence="1">Secreted</location>
    </subcellularLocation>
</comment>
<evidence type="ECO:0000256" key="3">
    <source>
        <dbReference type="ARBA" id="ARBA00022525"/>
    </source>
</evidence>
<dbReference type="Pfam" id="PF03769">
    <property type="entry name" value="Attacin_C"/>
    <property type="match status" value="1"/>
</dbReference>
<evidence type="ECO:0000313" key="10">
    <source>
        <dbReference type="EMBL" id="CAF4941754.1"/>
    </source>
</evidence>
<gene>
    <name evidence="10" type="ORF">PMACD_LOCUS14788</name>
</gene>
<sequence>MSLTGNASENADNTKNYSITGIKENGNNTMTANAFVNGYRDTPDPTKLGAPHYSVAGGSLTVESRGHSAGVAAQHIPNFGDRVTGSANVNLINSEIHKLDAHAFSTQTIPKAHPNFATHGGGVDYTYMNKHGASASVTHTPMFNKTDHNVGAHFNLHQTPTSSLDFNVGASKSKSPFSNGNWDKQGSFIFRKQF</sequence>
<protein>
    <recommendedName>
        <fullName evidence="9">Attacin C-terminal domain-containing protein</fullName>
    </recommendedName>
</protein>
<keyword evidence="7" id="KW-0044">Antibiotic</keyword>
<dbReference type="GO" id="GO:0005576">
    <property type="term" value="C:extracellular region"/>
    <property type="evidence" value="ECO:0007669"/>
    <property type="project" value="UniProtKB-SubCell"/>
</dbReference>
<keyword evidence="6" id="KW-0391">Immunity</keyword>
<dbReference type="Proteomes" id="UP000663880">
    <property type="component" value="Unassembled WGS sequence"/>
</dbReference>
<name>A0A821XEV2_9NEOP</name>
<comment type="similarity">
    <text evidence="2">Belongs to the attacin/sarcotoxin-2 family.</text>
</comment>
<evidence type="ECO:0000256" key="6">
    <source>
        <dbReference type="ARBA" id="ARBA00022859"/>
    </source>
</evidence>
<evidence type="ECO:0000313" key="11">
    <source>
        <dbReference type="Proteomes" id="UP000663880"/>
    </source>
</evidence>
<accession>A0A821XEV2</accession>
<keyword evidence="5" id="KW-0399">Innate immunity</keyword>
<dbReference type="InterPro" id="IPR005521">
    <property type="entry name" value="Attacin_C"/>
</dbReference>
<proteinExistence type="inferred from homology"/>
<dbReference type="AlphaFoldDB" id="A0A821XEV2"/>
<keyword evidence="3" id="KW-0964">Secreted</keyword>
<evidence type="ECO:0000259" key="9">
    <source>
        <dbReference type="Pfam" id="PF03769"/>
    </source>
</evidence>
<feature type="domain" description="Attacin C-terminal" evidence="9">
    <location>
        <begin position="77"/>
        <end position="194"/>
    </location>
</feature>
<keyword evidence="4" id="KW-0929">Antimicrobial</keyword>
<reference evidence="10" key="1">
    <citation type="submission" date="2021-02" db="EMBL/GenBank/DDBJ databases">
        <authorList>
            <person name="Steward A R."/>
        </authorList>
    </citation>
    <scope>NUCLEOTIDE SEQUENCE</scope>
</reference>
<evidence type="ECO:0000256" key="5">
    <source>
        <dbReference type="ARBA" id="ARBA00022588"/>
    </source>
</evidence>
<dbReference type="EMBL" id="CAJOBZ010000067">
    <property type="protein sequence ID" value="CAF4941754.1"/>
    <property type="molecule type" value="Genomic_DNA"/>
</dbReference>
<evidence type="ECO:0000256" key="7">
    <source>
        <dbReference type="ARBA" id="ARBA00023022"/>
    </source>
</evidence>
<feature type="region of interest" description="Disordered" evidence="8">
    <location>
        <begin position="1"/>
        <end position="22"/>
    </location>
</feature>
<evidence type="ECO:0000256" key="4">
    <source>
        <dbReference type="ARBA" id="ARBA00022529"/>
    </source>
</evidence>
<keyword evidence="11" id="KW-1185">Reference proteome</keyword>
<organism evidence="10 11">
    <name type="scientific">Pieris macdunnoughi</name>
    <dbReference type="NCBI Taxonomy" id="345717"/>
    <lineage>
        <taxon>Eukaryota</taxon>
        <taxon>Metazoa</taxon>
        <taxon>Ecdysozoa</taxon>
        <taxon>Arthropoda</taxon>
        <taxon>Hexapoda</taxon>
        <taxon>Insecta</taxon>
        <taxon>Pterygota</taxon>
        <taxon>Neoptera</taxon>
        <taxon>Endopterygota</taxon>
        <taxon>Lepidoptera</taxon>
        <taxon>Glossata</taxon>
        <taxon>Ditrysia</taxon>
        <taxon>Papilionoidea</taxon>
        <taxon>Pieridae</taxon>
        <taxon>Pierinae</taxon>
        <taxon>Pieris</taxon>
    </lineage>
</organism>
<dbReference type="OrthoDB" id="7441167at2759"/>
<comment type="caution">
    <text evidence="10">The sequence shown here is derived from an EMBL/GenBank/DDBJ whole genome shotgun (WGS) entry which is preliminary data.</text>
</comment>
<dbReference type="GO" id="GO:0045087">
    <property type="term" value="P:innate immune response"/>
    <property type="evidence" value="ECO:0007669"/>
    <property type="project" value="UniProtKB-KW"/>
</dbReference>
<evidence type="ECO:0000256" key="8">
    <source>
        <dbReference type="SAM" id="MobiDB-lite"/>
    </source>
</evidence>
<evidence type="ECO:0000256" key="2">
    <source>
        <dbReference type="ARBA" id="ARBA00007550"/>
    </source>
</evidence>
<evidence type="ECO:0000256" key="1">
    <source>
        <dbReference type="ARBA" id="ARBA00004613"/>
    </source>
</evidence>